<evidence type="ECO:0000256" key="6">
    <source>
        <dbReference type="ARBA" id="ARBA00022723"/>
    </source>
</evidence>
<evidence type="ECO:0000313" key="15">
    <source>
        <dbReference type="EMBL" id="EWT07084.1"/>
    </source>
</evidence>
<dbReference type="CDD" id="cd06198">
    <property type="entry name" value="FNR_like_3"/>
    <property type="match status" value="1"/>
</dbReference>
<dbReference type="InterPro" id="IPR017927">
    <property type="entry name" value="FAD-bd_FR_type"/>
</dbReference>
<dbReference type="Gene3D" id="3.40.50.80">
    <property type="entry name" value="Nucleotide-binding domain of ferredoxin-NADP reductase (FNR) module"/>
    <property type="match status" value="1"/>
</dbReference>
<evidence type="ECO:0000256" key="4">
    <source>
        <dbReference type="ARBA" id="ARBA00022692"/>
    </source>
</evidence>
<dbReference type="SUPFAM" id="SSF63380">
    <property type="entry name" value="Riboflavin synthase domain-like"/>
    <property type="match status" value="1"/>
</dbReference>
<dbReference type="GO" id="GO:0016491">
    <property type="term" value="F:oxidoreductase activity"/>
    <property type="evidence" value="ECO:0007669"/>
    <property type="project" value="UniProtKB-KW"/>
</dbReference>
<dbReference type="PANTHER" id="PTHR47354:SF8">
    <property type="entry name" value="1,2-PHENYLACETYL-COA EPOXIDASE, SUBUNIT E"/>
    <property type="match status" value="1"/>
</dbReference>
<feature type="transmembrane region" description="Helical" evidence="13">
    <location>
        <begin position="211"/>
        <end position="231"/>
    </location>
</feature>
<dbReference type="PROSITE" id="PS51384">
    <property type="entry name" value="FAD_FR"/>
    <property type="match status" value="1"/>
</dbReference>
<dbReference type="AlphaFoldDB" id="W9GT87"/>
<keyword evidence="11" id="KW-0411">Iron-sulfur</keyword>
<evidence type="ECO:0000256" key="11">
    <source>
        <dbReference type="ARBA" id="ARBA00023014"/>
    </source>
</evidence>
<evidence type="ECO:0000256" key="9">
    <source>
        <dbReference type="ARBA" id="ARBA00023002"/>
    </source>
</evidence>
<evidence type="ECO:0000256" key="12">
    <source>
        <dbReference type="ARBA" id="ARBA00023136"/>
    </source>
</evidence>
<keyword evidence="12 13" id="KW-0472">Membrane</keyword>
<evidence type="ECO:0000259" key="14">
    <source>
        <dbReference type="PROSITE" id="PS51384"/>
    </source>
</evidence>
<dbReference type="PANTHER" id="PTHR47354">
    <property type="entry name" value="NADH OXIDOREDUCTASE HCR"/>
    <property type="match status" value="1"/>
</dbReference>
<dbReference type="GO" id="GO:0050660">
    <property type="term" value="F:flavin adenine dinucleotide binding"/>
    <property type="evidence" value="ECO:0007669"/>
    <property type="project" value="TreeGrafter"/>
</dbReference>
<keyword evidence="5" id="KW-0001">2Fe-2S</keyword>
<sequence length="470" mass="51169">MTSPTLSPRTLPGKAPRGVRGGPTPLWWRDLSGATGWAVVLFVVALWVHEGGLTDLAGWGNGLTSLGRLAGLLASVLLLIQVALMARIPVVEQAWGQDELARVHRVVGFTSIWLMLAHIGLTTLGYADGTTLGVVGTFLDQVLHSGGMLLALAGTVALLMVVVTSVRRARRRLRYESWHLLHLYAYLGAGLALPHQLWTGTDFRASTVSTVFWWGLYAAVLAAVVVFRVLLPLIRTRRHRLVVGRVVHEAPGVVSVHVVGRDMHRLPVRAGQFFQWRFLDGQGWTRANPYSLSAAPDGRALRITARVVGDSTDRLTRLRPGVPVAIEGPYGRLHEGVATSERAVLIGAGIGITPLRALLESLPAGRDRTVLIQRVRSGEDVLGAELEDLARSRGARHYVLAGPRIKDRTSWLPEQYSLWADATALRHLVPDIAERDVYVCGPTPWMDAVVAAARDCGVPDAAVHTEQFAY</sequence>
<keyword evidence="4 13" id="KW-0812">Transmembrane</keyword>
<keyword evidence="8 13" id="KW-1133">Transmembrane helix</keyword>
<evidence type="ECO:0000256" key="10">
    <source>
        <dbReference type="ARBA" id="ARBA00023004"/>
    </source>
</evidence>
<evidence type="ECO:0000256" key="3">
    <source>
        <dbReference type="ARBA" id="ARBA00022630"/>
    </source>
</evidence>
<dbReference type="Pfam" id="PF00175">
    <property type="entry name" value="NAD_binding_1"/>
    <property type="match status" value="1"/>
</dbReference>
<dbReference type="PATRIC" id="fig|584657.3.peg.966"/>
<feature type="transmembrane region" description="Helical" evidence="13">
    <location>
        <begin position="147"/>
        <end position="166"/>
    </location>
</feature>
<feature type="domain" description="FAD-binding FR-type" evidence="14">
    <location>
        <begin position="236"/>
        <end position="336"/>
    </location>
</feature>
<dbReference type="PRINTS" id="PR00410">
    <property type="entry name" value="PHEHYDRXLASE"/>
</dbReference>
<dbReference type="RefSeq" id="WP_034714130.1">
    <property type="nucleotide sequence ID" value="NZ_AWQS01000022.1"/>
</dbReference>
<dbReference type="InterPro" id="IPR017938">
    <property type="entry name" value="Riboflavin_synthase-like_b-brl"/>
</dbReference>
<evidence type="ECO:0000256" key="8">
    <source>
        <dbReference type="ARBA" id="ARBA00022989"/>
    </source>
</evidence>
<organism evidence="15 16">
    <name type="scientific">Intrasporangium chromatireducens Q5-1</name>
    <dbReference type="NCBI Taxonomy" id="584657"/>
    <lineage>
        <taxon>Bacteria</taxon>
        <taxon>Bacillati</taxon>
        <taxon>Actinomycetota</taxon>
        <taxon>Actinomycetes</taxon>
        <taxon>Micrococcales</taxon>
        <taxon>Intrasporangiaceae</taxon>
        <taxon>Intrasporangium</taxon>
    </lineage>
</organism>
<dbReference type="InterPro" id="IPR050415">
    <property type="entry name" value="MRET"/>
</dbReference>
<dbReference type="EMBL" id="AWQS01000022">
    <property type="protein sequence ID" value="EWT07084.1"/>
    <property type="molecule type" value="Genomic_DNA"/>
</dbReference>
<evidence type="ECO:0000313" key="16">
    <source>
        <dbReference type="Proteomes" id="UP000019494"/>
    </source>
</evidence>
<feature type="transmembrane region" description="Helical" evidence="13">
    <location>
        <begin position="26"/>
        <end position="49"/>
    </location>
</feature>
<feature type="transmembrane region" description="Helical" evidence="13">
    <location>
        <begin position="178"/>
        <end position="199"/>
    </location>
</feature>
<comment type="cofactor">
    <cofactor evidence="1">
        <name>FAD</name>
        <dbReference type="ChEBI" id="CHEBI:57692"/>
    </cofactor>
</comment>
<dbReference type="GO" id="GO:0051537">
    <property type="term" value="F:2 iron, 2 sulfur cluster binding"/>
    <property type="evidence" value="ECO:0007669"/>
    <property type="project" value="UniProtKB-KW"/>
</dbReference>
<proteinExistence type="predicted"/>
<dbReference type="Pfam" id="PF01794">
    <property type="entry name" value="Ferric_reduct"/>
    <property type="match status" value="1"/>
</dbReference>
<comment type="subcellular location">
    <subcellularLocation>
        <location evidence="2">Membrane</location>
        <topology evidence="2">Multi-pass membrane protein</topology>
    </subcellularLocation>
</comment>
<evidence type="ECO:0000256" key="5">
    <source>
        <dbReference type="ARBA" id="ARBA00022714"/>
    </source>
</evidence>
<evidence type="ECO:0000256" key="2">
    <source>
        <dbReference type="ARBA" id="ARBA00004141"/>
    </source>
</evidence>
<evidence type="ECO:0000256" key="1">
    <source>
        <dbReference type="ARBA" id="ARBA00001974"/>
    </source>
</evidence>
<comment type="caution">
    <text evidence="15">The sequence shown here is derived from an EMBL/GenBank/DDBJ whole genome shotgun (WGS) entry which is preliminary data.</text>
</comment>
<keyword evidence="3" id="KW-0285">Flavoprotein</keyword>
<dbReference type="InterPro" id="IPR039261">
    <property type="entry name" value="FNR_nucleotide-bd"/>
</dbReference>
<dbReference type="SUPFAM" id="SSF52343">
    <property type="entry name" value="Ferredoxin reductase-like, C-terminal NADP-linked domain"/>
    <property type="match status" value="1"/>
</dbReference>
<dbReference type="GO" id="GO:0016020">
    <property type="term" value="C:membrane"/>
    <property type="evidence" value="ECO:0007669"/>
    <property type="project" value="UniProtKB-SubCell"/>
</dbReference>
<keyword evidence="9" id="KW-0560">Oxidoreductase</keyword>
<dbReference type="InterPro" id="IPR013130">
    <property type="entry name" value="Fe3_Rdtase_TM_dom"/>
</dbReference>
<reference evidence="16" key="1">
    <citation type="submission" date="2013-08" db="EMBL/GenBank/DDBJ databases">
        <title>Intrasporangium oryzae NRRL B-24470.</title>
        <authorList>
            <person name="Liu H."/>
            <person name="Wang G."/>
        </authorList>
    </citation>
    <scope>NUCLEOTIDE SEQUENCE [LARGE SCALE GENOMIC DNA]</scope>
    <source>
        <strain evidence="16">Q5-1</strain>
    </source>
</reference>
<dbReference type="InterPro" id="IPR001433">
    <property type="entry name" value="OxRdtase_FAD/NAD-bd"/>
</dbReference>
<evidence type="ECO:0000256" key="7">
    <source>
        <dbReference type="ARBA" id="ARBA00022827"/>
    </source>
</evidence>
<dbReference type="Gene3D" id="2.40.30.10">
    <property type="entry name" value="Translation factors"/>
    <property type="match status" value="1"/>
</dbReference>
<feature type="transmembrane region" description="Helical" evidence="13">
    <location>
        <begin position="106"/>
        <end position="127"/>
    </location>
</feature>
<keyword evidence="16" id="KW-1185">Reference proteome</keyword>
<dbReference type="OrthoDB" id="9801223at2"/>
<accession>W9GT87</accession>
<gene>
    <name evidence="15" type="ORF">N864_12615</name>
</gene>
<dbReference type="Proteomes" id="UP000019494">
    <property type="component" value="Unassembled WGS sequence"/>
</dbReference>
<keyword evidence="6" id="KW-0479">Metal-binding</keyword>
<evidence type="ECO:0000256" key="13">
    <source>
        <dbReference type="SAM" id="Phobius"/>
    </source>
</evidence>
<dbReference type="GO" id="GO:0046872">
    <property type="term" value="F:metal ion binding"/>
    <property type="evidence" value="ECO:0007669"/>
    <property type="project" value="UniProtKB-KW"/>
</dbReference>
<keyword evidence="10" id="KW-0408">Iron</keyword>
<name>W9GT87_9MICO</name>
<protein>
    <submittedName>
        <fullName evidence="15">Oxidoreductase</fullName>
    </submittedName>
</protein>
<feature type="transmembrane region" description="Helical" evidence="13">
    <location>
        <begin position="69"/>
        <end position="86"/>
    </location>
</feature>
<keyword evidence="7" id="KW-0274">FAD</keyword>